<reference evidence="1 2" key="1">
    <citation type="submission" date="2024-03" db="EMBL/GenBank/DDBJ databases">
        <authorList>
            <person name="Cao K."/>
        </authorList>
    </citation>
    <scope>NUCLEOTIDE SEQUENCE [LARGE SCALE GENOMIC DNA]</scope>
    <source>
        <strain evidence="1 2">MCCC 1K00696</strain>
    </source>
</reference>
<name>A0ABZ2TNW4_9FLAO</name>
<accession>A0ABZ2TNW4</accession>
<evidence type="ECO:0008006" key="3">
    <source>
        <dbReference type="Google" id="ProtNLM"/>
    </source>
</evidence>
<proteinExistence type="predicted"/>
<dbReference type="RefSeq" id="WP_340932002.1">
    <property type="nucleotide sequence ID" value="NZ_CP150496.1"/>
</dbReference>
<keyword evidence="2" id="KW-1185">Reference proteome</keyword>
<evidence type="ECO:0000313" key="2">
    <source>
        <dbReference type="Proteomes" id="UP001491088"/>
    </source>
</evidence>
<gene>
    <name evidence="1" type="ORF">WG950_09800</name>
</gene>
<dbReference type="Proteomes" id="UP001491088">
    <property type="component" value="Chromosome"/>
</dbReference>
<dbReference type="EMBL" id="CP150496">
    <property type="protein sequence ID" value="WYW54822.1"/>
    <property type="molecule type" value="Genomic_DNA"/>
</dbReference>
<protein>
    <recommendedName>
        <fullName evidence="3">TonB-dependent receptor plug domain-containing protein</fullName>
    </recommendedName>
</protein>
<organism evidence="1 2">
    <name type="scientific">Polaribacter marinaquae</name>
    <dbReference type="NCBI Taxonomy" id="1642819"/>
    <lineage>
        <taxon>Bacteria</taxon>
        <taxon>Pseudomonadati</taxon>
        <taxon>Bacteroidota</taxon>
        <taxon>Flavobacteriia</taxon>
        <taxon>Flavobacteriales</taxon>
        <taxon>Flavobacteriaceae</taxon>
    </lineage>
</organism>
<dbReference type="Gene3D" id="2.60.40.1930">
    <property type="match status" value="1"/>
</dbReference>
<evidence type="ECO:0000313" key="1">
    <source>
        <dbReference type="EMBL" id="WYW54822.1"/>
    </source>
</evidence>
<sequence>MLPIVYSSKINLNLQAQKKQSIDSLFLNNSSHFKEVVYAHLNKSIYIKGENIGFTAYSFDKYKNNLSESTSNLYCLIYDSNKKLVKKQLLKVENGIANGVFDVDKDFKTGTYTFKAYTNWMLNFSKESFFTDSFDVIDPQETKVVAKTKKSDKIDLQILPESGHLLTGVINTLGVVAKDSLGYGISNLKGSVLDQQNNFITSFKLNELGIGRFSMKPIKNKTYKVQLENAKNFITNFGTNSKNNGIIIQLNSNENEVIISCVTNKGTLPFLKGKTYILAYQNRAKLTKIEIQFDKENVISKKIALKNLKSGVTIFTLFDEQNNPIAERLFFNYKNININTIENASVNNSKDTLHNFSFNFKNGFKDFNNVSISILPENTKSYNKNSNIISNILIKPYIKGYLQNGGYYFTDINNQKKYDLDNLLITQGWSSFNWRKLFSQKNNFAHSFEKGITVRFNIQDDKNSQKQFLIHALSNNPPQFISLNDDSKSAFVLNNYYPTNNEKAYISSIRKKDGKLFKTPMYPQFSPNSIPQTNKSAMHLTTNNNFYAVENTFELTTFNSLNTGDFLDEVIIKTNLEEKRILEIKKESFAKVKFTTLQDSYLTLEEFINIYGLSFNARKNYITGTLDIGLSSSIRYQSPYSEGNLGGTIIYLDGQRLLDNSILFNLSMSIVDYVEFNRSSFGEGFTNNDGVIRIVTNPMKFYQPIKRQTTTEIKFPITFSKAKKFYIPKYNSYTDNFYKKYGVVDWLPMNKIDENGNLNLDVKNIKTDKITLFFEGVSADGEFIFDKKTISLKDYKFY</sequence>